<organism evidence="4">
    <name type="scientific">Caenorhabditis remanei</name>
    <name type="common">Caenorhabditis vulgaris</name>
    <dbReference type="NCBI Taxonomy" id="31234"/>
    <lineage>
        <taxon>Eukaryota</taxon>
        <taxon>Metazoa</taxon>
        <taxon>Ecdysozoa</taxon>
        <taxon>Nematoda</taxon>
        <taxon>Chromadorea</taxon>
        <taxon>Rhabditida</taxon>
        <taxon>Rhabditina</taxon>
        <taxon>Rhabditomorpha</taxon>
        <taxon>Rhabditoidea</taxon>
        <taxon>Rhabditidae</taxon>
        <taxon>Peloderinae</taxon>
        <taxon>Caenorhabditis</taxon>
    </lineage>
</organism>
<evidence type="ECO:0000313" key="3">
    <source>
        <dbReference type="EMBL" id="EFO96132.1"/>
    </source>
</evidence>
<dbReference type="PANTHER" id="PTHR21447:SF13">
    <property type="entry name" value="RING-TYPE DOMAIN-CONTAINING PROTEIN"/>
    <property type="match status" value="1"/>
</dbReference>
<name>E3NFK1_CAERE</name>
<dbReference type="OrthoDB" id="8062037at2759"/>
<dbReference type="AlphaFoldDB" id="E3NFK1"/>
<accession>E3NFK1</accession>
<dbReference type="OMA" id="IFHEITA"/>
<sequence length="812" mass="93770">MSKYLKSPDNMLTSTSLESIAQYYILNDIRSSIDKNIFSEKCFLEDNGEELIQKMLDNSNYKLRMYGSTDELSQNLKIYQNFPNSYRFFKTEFEPSTTTTTLYRSLKNEEYICKSDLFVILQNMALDVFPGTTSVSVRLSILTAVRVEQNKLPHRIEFVKFDQKVFDEIEMEMREARKLCFMSNSELAVLAAQLAAGNFDSMVAKFEKVRMKERWTKKDSDETRKSLKDYYSKMMTSNKDPALALAFFLVKTAAMICLNKIINVKRPEIFLQSSTKKSPMIVRLFEDGDQQFVMESELAIAMKPEKVSEIIVGRGKVGFHDYSTITLDEAIRKGAGRVEFIRYPIKRTKNRAVPIEGPDPEDPDDWFILAVDGFFEYMKSIITGFKIFQKCVDTFAVFELLFNALEKVFKPEVKSPYFLQIETVNYMLTTLQNTFKSVRPTKDVRNAKPDGFTVQHLKNELNHLGLTAFFPEIQDYAEDVYEEIDKTKKERYLRTCDLIDAVENCQLICVLNRIPKLKKFLHNQKGCKRVLGYKCEHCDKEKKASDALEISQQPAEVQKTSDIQNSLKNVKIESSNVSILNQYSQPAISTPKDCEKCSESSKTLEKVKNELKISQDQLKEMEKKVLDKEKELSDSKKEHEKVVESEAKKTEEFSKMKEELSKEKAKNQEKEEENLKASKKIEELQKTILKLTAENEANESTIQKLHDRITYLSTNNQKNHQIDEKTIEESTQTVSVTSKIAPLVIDCLICSSQIKSGQEVIRCPLCKRRFHSNVIFSLFSINFPHFPYFQCAFKWRKDHSQCPACNGDLPGI</sequence>
<dbReference type="InterPro" id="IPR013083">
    <property type="entry name" value="Znf_RING/FYVE/PHD"/>
</dbReference>
<dbReference type="InParanoid" id="E3NFK1"/>
<dbReference type="eggNOG" id="KOG0800">
    <property type="taxonomic scope" value="Eukaryota"/>
</dbReference>
<evidence type="ECO:0000256" key="1">
    <source>
        <dbReference type="SAM" id="MobiDB-lite"/>
    </source>
</evidence>
<feature type="domain" description="DUF7809" evidence="2">
    <location>
        <begin position="111"/>
        <end position="272"/>
    </location>
</feature>
<evidence type="ECO:0000259" key="2">
    <source>
        <dbReference type="Pfam" id="PF25100"/>
    </source>
</evidence>
<dbReference type="GO" id="GO:0045087">
    <property type="term" value="P:innate immune response"/>
    <property type="evidence" value="ECO:0007669"/>
    <property type="project" value="TreeGrafter"/>
</dbReference>
<protein>
    <recommendedName>
        <fullName evidence="2">DUF7809 domain-containing protein</fullName>
    </recommendedName>
</protein>
<reference evidence="3" key="1">
    <citation type="submission" date="2007-07" db="EMBL/GenBank/DDBJ databases">
        <title>PCAP assembly of the Caenorhabditis remanei genome.</title>
        <authorList>
            <consortium name="The Caenorhabditis remanei Sequencing Consortium"/>
            <person name="Wilson R.K."/>
        </authorList>
    </citation>
    <scope>NUCLEOTIDE SEQUENCE [LARGE SCALE GENOMIC DNA]</scope>
    <source>
        <strain evidence="3">PB4641</strain>
    </source>
</reference>
<feature type="region of interest" description="Disordered" evidence="1">
    <location>
        <begin position="627"/>
        <end position="671"/>
    </location>
</feature>
<dbReference type="FunCoup" id="E3NFK1">
    <property type="interactions" value="412"/>
</dbReference>
<dbReference type="EMBL" id="DS268638">
    <property type="protein sequence ID" value="EFO96132.1"/>
    <property type="molecule type" value="Genomic_DNA"/>
</dbReference>
<dbReference type="PANTHER" id="PTHR21447">
    <property type="entry name" value="RING-TYPE DOMAIN-CONTAINING PROTEIN-RELATED"/>
    <property type="match status" value="1"/>
</dbReference>
<keyword evidence="4" id="KW-1185">Reference proteome</keyword>
<dbReference type="Gene3D" id="3.30.40.10">
    <property type="entry name" value="Zinc/RING finger domain, C3HC4 (zinc finger)"/>
    <property type="match status" value="1"/>
</dbReference>
<evidence type="ECO:0000313" key="4">
    <source>
        <dbReference type="Proteomes" id="UP000008281"/>
    </source>
</evidence>
<dbReference type="GO" id="GO:0045121">
    <property type="term" value="C:membrane raft"/>
    <property type="evidence" value="ECO:0007669"/>
    <property type="project" value="TreeGrafter"/>
</dbReference>
<dbReference type="HOGENOM" id="CLU_007994_0_0_1"/>
<dbReference type="Pfam" id="PF25100">
    <property type="entry name" value="DUF7809"/>
    <property type="match status" value="1"/>
</dbReference>
<proteinExistence type="predicted"/>
<dbReference type="STRING" id="31234.E3NFK1"/>
<dbReference type="InterPro" id="IPR056711">
    <property type="entry name" value="DUF7809"/>
</dbReference>
<gene>
    <name evidence="3" type="ORF">CRE_22671</name>
</gene>
<dbReference type="Proteomes" id="UP000008281">
    <property type="component" value="Unassembled WGS sequence"/>
</dbReference>